<dbReference type="VEuPathDB" id="FungiDB:PC110_g18494"/>
<gene>
    <name evidence="3" type="ORF">JG687_00011347</name>
</gene>
<dbReference type="VEuPathDB" id="FungiDB:PC110_g20647"/>
<evidence type="ECO:0000313" key="3">
    <source>
        <dbReference type="EMBL" id="KAG6955245.1"/>
    </source>
</evidence>
<evidence type="ECO:0000259" key="2">
    <source>
        <dbReference type="Pfam" id="PF24964"/>
    </source>
</evidence>
<dbReference type="PANTHER" id="PTHR30344">
    <property type="entry name" value="6-PHOSPHOGLUCONOLACTONASE-RELATED"/>
    <property type="match status" value="1"/>
</dbReference>
<accession>A0A8T1U6S8</accession>
<comment type="caution">
    <text evidence="3">The sequence shown here is derived from an EMBL/GenBank/DDBJ whole genome shotgun (WGS) entry which is preliminary data.</text>
</comment>
<dbReference type="PANTHER" id="PTHR30344:SF1">
    <property type="entry name" value="6-PHOSPHOGLUCONOLACTONASE"/>
    <property type="match status" value="1"/>
</dbReference>
<feature type="signal peptide" evidence="1">
    <location>
        <begin position="1"/>
        <end position="19"/>
    </location>
</feature>
<evidence type="ECO:0000313" key="4">
    <source>
        <dbReference type="Proteomes" id="UP000688947"/>
    </source>
</evidence>
<name>A0A8T1U6S8_9STRA</name>
<dbReference type="Pfam" id="PF24964">
    <property type="entry name" value="DUF7769"/>
    <property type="match status" value="1"/>
</dbReference>
<feature type="chain" id="PRO_5035790484" description="DUF7769 domain-containing protein" evidence="1">
    <location>
        <begin position="20"/>
        <end position="493"/>
    </location>
</feature>
<organism evidence="3 4">
    <name type="scientific">Phytophthora cactorum</name>
    <dbReference type="NCBI Taxonomy" id="29920"/>
    <lineage>
        <taxon>Eukaryota</taxon>
        <taxon>Sar</taxon>
        <taxon>Stramenopiles</taxon>
        <taxon>Oomycota</taxon>
        <taxon>Peronosporomycetes</taxon>
        <taxon>Peronosporales</taxon>
        <taxon>Peronosporaceae</taxon>
        <taxon>Phytophthora</taxon>
    </lineage>
</organism>
<feature type="domain" description="DUF7769" evidence="2">
    <location>
        <begin position="407"/>
        <end position="459"/>
    </location>
</feature>
<dbReference type="EMBL" id="JAENGZ010000691">
    <property type="protein sequence ID" value="KAG6955245.1"/>
    <property type="molecule type" value="Genomic_DNA"/>
</dbReference>
<dbReference type="GO" id="GO:0017057">
    <property type="term" value="F:6-phosphogluconolactonase activity"/>
    <property type="evidence" value="ECO:0007669"/>
    <property type="project" value="TreeGrafter"/>
</dbReference>
<dbReference type="InterPro" id="IPR056671">
    <property type="entry name" value="DUF7769"/>
</dbReference>
<reference evidence="3" key="1">
    <citation type="submission" date="2021-01" db="EMBL/GenBank/DDBJ databases">
        <title>Phytophthora aleatoria, a newly-described species from Pinus radiata is distinct from Phytophthora cactorum isolates based on comparative genomics.</title>
        <authorList>
            <person name="Mcdougal R."/>
            <person name="Panda P."/>
            <person name="Williams N."/>
            <person name="Studholme D.J."/>
        </authorList>
    </citation>
    <scope>NUCLEOTIDE SEQUENCE</scope>
    <source>
        <strain evidence="3">NZFS 3830</strain>
    </source>
</reference>
<dbReference type="Pfam" id="PF10282">
    <property type="entry name" value="Lactonase"/>
    <property type="match status" value="1"/>
</dbReference>
<proteinExistence type="predicted"/>
<keyword evidence="1" id="KW-0732">Signal</keyword>
<evidence type="ECO:0000256" key="1">
    <source>
        <dbReference type="SAM" id="SignalP"/>
    </source>
</evidence>
<sequence length="493" mass="53667">MHLPTLLLTLVAAVTGASAGSPQQQQSNSQPILFAATYTRDEGWINGTGKGIYTYKLDTTDGSLTPWGVTPLGINPMYVQGTTKAFNSGERVIYAINAVSDESTEHPGSQTGFVSALTLNDDGTLELLNTLETHGGSPTHISLSPDEDFVVISNYGGSLTMFPLNADGSLANETFHQEFPKGSKVVMDQQATGHIHSTTWFPNSKHVVAANLGSDELLQYKLDEKKQTLKSLKTVNRPPGSGPRHMALHPDGNIAYVVDEISNTVGVYKIDKKAALLSKTALQKITTLPDDFTNSSTSADIHLSSNGKFLYTSNRGHDSIAMFKINENDGTLTSLGFESSRGNAPRGFTIYGNWLIVANQNSNDMYVFEVNSKTGLLEYTGNSLAQSTLRSRTVRTQMPSPTRMRELSDSKRDQVVVSLLQCSVDGVPRRGAIKEVTAKFRVDRRTISMVWKKAKAEEARSGQLRADYSGNARGRPMLDLSEKLEKLRITPGG</sequence>
<dbReference type="FunFam" id="2.130.10.10:FF:000306">
    <property type="entry name" value="3-carboxymuconate cyclase"/>
    <property type="match status" value="1"/>
</dbReference>
<dbReference type="AlphaFoldDB" id="A0A8T1U6S8"/>
<dbReference type="OrthoDB" id="9972196at2759"/>
<dbReference type="InterPro" id="IPR019405">
    <property type="entry name" value="Lactonase_7-beta_prop"/>
</dbReference>
<dbReference type="InterPro" id="IPR050282">
    <property type="entry name" value="Cycloisomerase_2"/>
</dbReference>
<protein>
    <recommendedName>
        <fullName evidence="2">DUF7769 domain-containing protein</fullName>
    </recommendedName>
</protein>
<dbReference type="Proteomes" id="UP000688947">
    <property type="component" value="Unassembled WGS sequence"/>
</dbReference>